<evidence type="ECO:0000313" key="2">
    <source>
        <dbReference type="WBParaSite" id="JU765_v2.g18014.t1"/>
    </source>
</evidence>
<dbReference type="Proteomes" id="UP000887576">
    <property type="component" value="Unplaced"/>
</dbReference>
<accession>A0AC34QP31</accession>
<name>A0AC34QP31_9BILA</name>
<sequence length="456" mass="52788">MVFPTELRAKVASGHLANYIHLYCCLHTQFSMKKQLKDINDSAQFLKNLETNSRKASEQKISTKTDETENHRLNDEKLVKSVVELVQTEETFVKDLEQLMTRYVKPADLNFLDCVDKLQKTHSIFLNSLQDAGGDLLSTSAQTLDYTQIKDAVMRISALFINKCNKFKIYSEYSAAYLRFQHLCRVDQDLKGKLDQLNASGQHRESVESLLIKPIQRVLKYPLFLEQIRDFCLKDSMEQRQCLQALGRMQTLATYVNEMQRIHEEYGQRQCLQALGRMQTLATYVNEMQRIHEEYGVELERLAKLPELAKKNLWMDLRDLLMFSHLKWLQSGDRRHSECVAFVFSSLVLILGPESTSKKKQPRPYKIFPIREIQVNETIPDNLASSSDPNNPEHFFSITHSIPDSSETVYYVSCCHADIKTHFIKSVRRALKMYLKQKPRPISGSSQSDWGYASAH</sequence>
<proteinExistence type="predicted"/>
<organism evidence="1 2">
    <name type="scientific">Panagrolaimus sp. JU765</name>
    <dbReference type="NCBI Taxonomy" id="591449"/>
    <lineage>
        <taxon>Eukaryota</taxon>
        <taxon>Metazoa</taxon>
        <taxon>Ecdysozoa</taxon>
        <taxon>Nematoda</taxon>
        <taxon>Chromadorea</taxon>
        <taxon>Rhabditida</taxon>
        <taxon>Tylenchina</taxon>
        <taxon>Panagrolaimomorpha</taxon>
        <taxon>Panagrolaimoidea</taxon>
        <taxon>Panagrolaimidae</taxon>
        <taxon>Panagrolaimus</taxon>
    </lineage>
</organism>
<reference evidence="2" key="1">
    <citation type="submission" date="2022-11" db="UniProtKB">
        <authorList>
            <consortium name="WormBaseParasite"/>
        </authorList>
    </citation>
    <scope>IDENTIFICATION</scope>
</reference>
<evidence type="ECO:0000313" key="1">
    <source>
        <dbReference type="Proteomes" id="UP000887576"/>
    </source>
</evidence>
<dbReference type="WBParaSite" id="JU765_v2.g18014.t1">
    <property type="protein sequence ID" value="JU765_v2.g18014.t1"/>
    <property type="gene ID" value="JU765_v2.g18014"/>
</dbReference>
<protein>
    <submittedName>
        <fullName evidence="2">DH domain-containing protein</fullName>
    </submittedName>
</protein>